<feature type="domain" description="N-acetyltransferase" evidence="5">
    <location>
        <begin position="6"/>
        <end position="158"/>
    </location>
</feature>
<accession>A0A1B1YUR7</accession>
<dbReference type="InterPro" id="IPR000182">
    <property type="entry name" value="GNAT_dom"/>
</dbReference>
<dbReference type="STRING" id="1810504.PG2T_09875"/>
<dbReference type="KEGG" id="gbi:PG2T_09875"/>
<dbReference type="GO" id="GO:0006526">
    <property type="term" value="P:L-arginine biosynthetic process"/>
    <property type="evidence" value="ECO:0007669"/>
    <property type="project" value="InterPro"/>
</dbReference>
<keyword evidence="2" id="KW-0808">Transferase</keyword>
<dbReference type="SUPFAM" id="SSF55729">
    <property type="entry name" value="Acyl-CoA N-acyltransferases (Nat)"/>
    <property type="match status" value="1"/>
</dbReference>
<keyword evidence="7" id="KW-1185">Reference proteome</keyword>
<dbReference type="Gene3D" id="3.40.630.30">
    <property type="match status" value="1"/>
</dbReference>
<dbReference type="RefSeq" id="WP_068804680.1">
    <property type="nucleotide sequence ID" value="NZ_CP014671.1"/>
</dbReference>
<evidence type="ECO:0000259" key="5">
    <source>
        <dbReference type="PROSITE" id="PS51186"/>
    </source>
</evidence>
<protein>
    <recommendedName>
        <fullName evidence="1">Amino-acid acetyltransferase</fullName>
    </recommendedName>
    <alternativeName>
        <fullName evidence="4">N-acetylglutamate synthase</fullName>
    </alternativeName>
</protein>
<gene>
    <name evidence="6" type="ORF">PG2T_09875</name>
</gene>
<evidence type="ECO:0000313" key="6">
    <source>
        <dbReference type="EMBL" id="ANX04457.1"/>
    </source>
</evidence>
<dbReference type="CDD" id="cd04301">
    <property type="entry name" value="NAT_SF"/>
    <property type="match status" value="1"/>
</dbReference>
<dbReference type="PROSITE" id="PS51186">
    <property type="entry name" value="GNAT"/>
    <property type="match status" value="1"/>
</dbReference>
<sequence>MSDREFSVRPARLADVPAIHALLRAQAAAGNLLPRTQENLVRHVRDFIVAERDGTLAGVGALEIMGPDLGEVRSLAVAPAFHRQGIGEQLTRALIAQAGVVGLKRLMALTYVPEFFARLGFEVVSKDDLPEKVWQVCVKCYKFNRCDEIAVMLRLDAPAGAKASAGG</sequence>
<dbReference type="AlphaFoldDB" id="A0A1B1YUR7"/>
<dbReference type="GO" id="GO:0004042">
    <property type="term" value="F:L-glutamate N-acetyltransferase activity"/>
    <property type="evidence" value="ECO:0007669"/>
    <property type="project" value="InterPro"/>
</dbReference>
<dbReference type="Proteomes" id="UP000092952">
    <property type="component" value="Chromosome"/>
</dbReference>
<evidence type="ECO:0000256" key="2">
    <source>
        <dbReference type="ARBA" id="ARBA00022679"/>
    </source>
</evidence>
<keyword evidence="3" id="KW-0012">Acyltransferase</keyword>
<dbReference type="NCBIfam" id="NF005840">
    <property type="entry name" value="PRK07757.1"/>
    <property type="match status" value="1"/>
</dbReference>
<dbReference type="EMBL" id="CP014671">
    <property type="protein sequence ID" value="ANX04457.1"/>
    <property type="molecule type" value="Genomic_DNA"/>
</dbReference>
<evidence type="ECO:0000256" key="4">
    <source>
        <dbReference type="ARBA" id="ARBA00033251"/>
    </source>
</evidence>
<dbReference type="PANTHER" id="PTHR30602">
    <property type="entry name" value="AMINO-ACID ACETYLTRANSFERASE"/>
    <property type="match status" value="1"/>
</dbReference>
<name>A0A1B1YUR7_9GAMM</name>
<evidence type="ECO:0000256" key="1">
    <source>
        <dbReference type="ARBA" id="ARBA00015231"/>
    </source>
</evidence>
<evidence type="ECO:0000256" key="3">
    <source>
        <dbReference type="ARBA" id="ARBA00023315"/>
    </source>
</evidence>
<reference evidence="7" key="1">
    <citation type="submission" date="2016-03" db="EMBL/GenBank/DDBJ databases">
        <title>Complete genome sequence of Solimmundus cernigliae, representing a novel lineage of polycyclic aromatic hydrocarbon degraders within the Gammaproteobacteria.</title>
        <authorList>
            <person name="Singleton D.R."/>
            <person name="Dickey A.N."/>
            <person name="Scholl E.H."/>
            <person name="Wright F.A."/>
            <person name="Aitken M.D."/>
        </authorList>
    </citation>
    <scope>NUCLEOTIDE SEQUENCE [LARGE SCALE GENOMIC DNA]</scope>
    <source>
        <strain evidence="7">TR3.2</strain>
    </source>
</reference>
<dbReference type="OrthoDB" id="9802238at2"/>
<dbReference type="InterPro" id="IPR010167">
    <property type="entry name" value="NH2A_AcTrfase"/>
</dbReference>
<proteinExistence type="predicted"/>
<evidence type="ECO:0000313" key="7">
    <source>
        <dbReference type="Proteomes" id="UP000092952"/>
    </source>
</evidence>
<dbReference type="InParanoid" id="A0A1B1YUR7"/>
<organism evidence="6 7">
    <name type="scientific">Immundisolibacter cernigliae</name>
    <dbReference type="NCBI Taxonomy" id="1810504"/>
    <lineage>
        <taxon>Bacteria</taxon>
        <taxon>Pseudomonadati</taxon>
        <taxon>Pseudomonadota</taxon>
        <taxon>Gammaproteobacteria</taxon>
        <taxon>Immundisolibacterales</taxon>
        <taxon>Immundisolibacteraceae</taxon>
        <taxon>Immundisolibacter</taxon>
    </lineage>
</organism>
<dbReference type="InterPro" id="IPR016181">
    <property type="entry name" value="Acyl_CoA_acyltransferase"/>
</dbReference>
<dbReference type="Pfam" id="PF00583">
    <property type="entry name" value="Acetyltransf_1"/>
    <property type="match status" value="1"/>
</dbReference>
<dbReference type="GO" id="GO:0005737">
    <property type="term" value="C:cytoplasm"/>
    <property type="evidence" value="ECO:0007669"/>
    <property type="project" value="InterPro"/>
</dbReference>
<dbReference type="PANTHER" id="PTHR30602:SF12">
    <property type="entry name" value="AMINO-ACID ACETYLTRANSFERASE NAGS1, CHLOROPLASTIC-RELATED"/>
    <property type="match status" value="1"/>
</dbReference>